<comment type="caution">
    <text evidence="1">The sequence shown here is derived from an EMBL/GenBank/DDBJ whole genome shotgun (WGS) entry which is preliminary data.</text>
</comment>
<gene>
    <name evidence="1" type="ORF">DP116_16700</name>
</gene>
<reference evidence="1 2" key="1">
    <citation type="submission" date="2018-06" db="EMBL/GenBank/DDBJ databases">
        <title>Comparative genomics of Brasilonema spp. strains.</title>
        <authorList>
            <person name="Alvarenga D.O."/>
            <person name="Fiore M.F."/>
            <person name="Varani A.M."/>
        </authorList>
    </citation>
    <scope>NUCLEOTIDE SEQUENCE [LARGE SCALE GENOMIC DNA]</scope>
    <source>
        <strain evidence="1 2">SPC951</strain>
    </source>
</reference>
<organism evidence="1 2">
    <name type="scientific">Brasilonema bromeliae SPC951</name>
    <dbReference type="NCBI Taxonomy" id="385972"/>
    <lineage>
        <taxon>Bacteria</taxon>
        <taxon>Bacillati</taxon>
        <taxon>Cyanobacteriota</taxon>
        <taxon>Cyanophyceae</taxon>
        <taxon>Nostocales</taxon>
        <taxon>Scytonemataceae</taxon>
        <taxon>Brasilonema</taxon>
        <taxon>Bromeliae group (in: Brasilonema)</taxon>
    </lineage>
</organism>
<evidence type="ECO:0000313" key="2">
    <source>
        <dbReference type="Proteomes" id="UP000718564"/>
    </source>
</evidence>
<sequence>MGIQSQKVCKHEPGKKWEDGCCSSNPAKASTSLVPNSYEAKFATLLDWCKIIRACLDAGQVEEAKFFLEQAMVEAKTVSKEQYS</sequence>
<dbReference type="EMBL" id="QMEB01000130">
    <property type="protein sequence ID" value="NMG21003.1"/>
    <property type="molecule type" value="Genomic_DNA"/>
</dbReference>
<dbReference type="RefSeq" id="WP_169156256.1">
    <property type="nucleotide sequence ID" value="NZ_CAWPJE010000122.1"/>
</dbReference>
<accession>A0ABX1PAK3</accession>
<proteinExistence type="predicted"/>
<protein>
    <submittedName>
        <fullName evidence="1">Uncharacterized protein</fullName>
    </submittedName>
</protein>
<keyword evidence="2" id="KW-1185">Reference proteome</keyword>
<name>A0ABX1PAK3_9CYAN</name>
<dbReference type="Proteomes" id="UP000718564">
    <property type="component" value="Unassembled WGS sequence"/>
</dbReference>
<evidence type="ECO:0000313" key="1">
    <source>
        <dbReference type="EMBL" id="NMG21003.1"/>
    </source>
</evidence>